<dbReference type="SMART" id="SM00186">
    <property type="entry name" value="FBG"/>
    <property type="match status" value="1"/>
</dbReference>
<evidence type="ECO:0000259" key="2">
    <source>
        <dbReference type="PROSITE" id="PS51406"/>
    </source>
</evidence>
<dbReference type="SUPFAM" id="SSF56496">
    <property type="entry name" value="Fibrinogen C-terminal domain-like"/>
    <property type="match status" value="1"/>
</dbReference>
<dbReference type="InterPro" id="IPR050373">
    <property type="entry name" value="Fibrinogen_C-term_domain"/>
</dbReference>
<sequence length="316" mass="36267">MNLRLTNFILNLEKTVEGVQQNGTETCPRKCDYDALSVKLDYLESKLTQMDVAIREDRELIKQKLSHQTTLVESLLLALNQLNPTDGHNVTLKEGTSAVESHPPIHKYRSCKEVPNKQSGKYLLQPSEGVDQFMGYCAQTRFGDGGWLVVQDHTNGSLDFYRNWDEYRNGFGNTEHEFWIGLERLHQLTTARSYELVVELEDFSGNYLYAQYDEFAIGNETEHYPLQKVGKYSGTAGDSMISHRGMKFSTFDRDNDQRPGGNCAVISEGGWWYHNCHAANLNGRRLNSEAMEAMNWYHYKNSFVGMAYSRMLIREV</sequence>
<keyword evidence="4" id="KW-1185">Reference proteome</keyword>
<evidence type="ECO:0000313" key="3">
    <source>
        <dbReference type="EnsemblMetazoa" id="AMIN008360-PA"/>
    </source>
</evidence>
<dbReference type="Pfam" id="PF00147">
    <property type="entry name" value="Fibrinogen_C"/>
    <property type="match status" value="1"/>
</dbReference>
<dbReference type="InterPro" id="IPR036056">
    <property type="entry name" value="Fibrinogen-like_C"/>
</dbReference>
<dbReference type="STRING" id="112268.A0A182WDC3"/>
<dbReference type="PANTHER" id="PTHR19143">
    <property type="entry name" value="FIBRINOGEN/TENASCIN/ANGIOPOEITIN"/>
    <property type="match status" value="1"/>
</dbReference>
<dbReference type="InterPro" id="IPR002181">
    <property type="entry name" value="Fibrinogen_a/b/g_C_dom"/>
</dbReference>
<dbReference type="PROSITE" id="PS00514">
    <property type="entry name" value="FIBRINOGEN_C_1"/>
    <property type="match status" value="1"/>
</dbReference>
<protein>
    <submittedName>
        <fullName evidence="3">Fibrinogen C-terminal domain-containing protein</fullName>
    </submittedName>
</protein>
<dbReference type="InterPro" id="IPR014716">
    <property type="entry name" value="Fibrinogen_a/b/g_C_1"/>
</dbReference>
<name>A0A182WDC3_9DIPT</name>
<dbReference type="Gene3D" id="3.90.215.10">
    <property type="entry name" value="Gamma Fibrinogen, chain A, domain 1"/>
    <property type="match status" value="1"/>
</dbReference>
<dbReference type="Proteomes" id="UP000075920">
    <property type="component" value="Unassembled WGS sequence"/>
</dbReference>
<reference evidence="3" key="2">
    <citation type="submission" date="2020-05" db="UniProtKB">
        <authorList>
            <consortium name="EnsemblMetazoa"/>
        </authorList>
    </citation>
    <scope>IDENTIFICATION</scope>
    <source>
        <strain evidence="3">MINIMUS1</strain>
    </source>
</reference>
<dbReference type="InterPro" id="IPR020837">
    <property type="entry name" value="Fibrinogen_CS"/>
</dbReference>
<dbReference type="GO" id="GO:0005615">
    <property type="term" value="C:extracellular space"/>
    <property type="evidence" value="ECO:0007669"/>
    <property type="project" value="TreeGrafter"/>
</dbReference>
<keyword evidence="1" id="KW-1015">Disulfide bond</keyword>
<organism evidence="3 4">
    <name type="scientific">Anopheles minimus</name>
    <dbReference type="NCBI Taxonomy" id="112268"/>
    <lineage>
        <taxon>Eukaryota</taxon>
        <taxon>Metazoa</taxon>
        <taxon>Ecdysozoa</taxon>
        <taxon>Arthropoda</taxon>
        <taxon>Hexapoda</taxon>
        <taxon>Insecta</taxon>
        <taxon>Pterygota</taxon>
        <taxon>Neoptera</taxon>
        <taxon>Endopterygota</taxon>
        <taxon>Diptera</taxon>
        <taxon>Nematocera</taxon>
        <taxon>Culicoidea</taxon>
        <taxon>Culicidae</taxon>
        <taxon>Anophelinae</taxon>
        <taxon>Anopheles</taxon>
    </lineage>
</organism>
<dbReference type="CDD" id="cd00087">
    <property type="entry name" value="FReD"/>
    <property type="match status" value="1"/>
</dbReference>
<dbReference type="EnsemblMetazoa" id="AMIN008360-RA">
    <property type="protein sequence ID" value="AMIN008360-PA"/>
    <property type="gene ID" value="AMIN008360"/>
</dbReference>
<dbReference type="VEuPathDB" id="VectorBase:AMIN008360"/>
<dbReference type="PANTHER" id="PTHR19143:SF327">
    <property type="entry name" value="FI21813P1-RELATED"/>
    <property type="match status" value="1"/>
</dbReference>
<dbReference type="PROSITE" id="PS51406">
    <property type="entry name" value="FIBRINOGEN_C_2"/>
    <property type="match status" value="1"/>
</dbReference>
<accession>A0A182WDC3</accession>
<evidence type="ECO:0000256" key="1">
    <source>
        <dbReference type="ARBA" id="ARBA00023157"/>
    </source>
</evidence>
<feature type="domain" description="Fibrinogen C-terminal" evidence="2">
    <location>
        <begin position="102"/>
        <end position="316"/>
    </location>
</feature>
<evidence type="ECO:0000313" key="4">
    <source>
        <dbReference type="Proteomes" id="UP000075920"/>
    </source>
</evidence>
<dbReference type="AlphaFoldDB" id="A0A182WDC3"/>
<proteinExistence type="predicted"/>
<reference evidence="4" key="1">
    <citation type="submission" date="2013-03" db="EMBL/GenBank/DDBJ databases">
        <title>The Genome Sequence of Anopheles minimus MINIMUS1.</title>
        <authorList>
            <consortium name="The Broad Institute Genomics Platform"/>
            <person name="Neafsey D.E."/>
            <person name="Walton C."/>
            <person name="Walker B."/>
            <person name="Young S.K."/>
            <person name="Zeng Q."/>
            <person name="Gargeya S."/>
            <person name="Fitzgerald M."/>
            <person name="Haas B."/>
            <person name="Abouelleil A."/>
            <person name="Allen A.W."/>
            <person name="Alvarado L."/>
            <person name="Arachchi H.M."/>
            <person name="Berlin A.M."/>
            <person name="Chapman S.B."/>
            <person name="Gainer-Dewar J."/>
            <person name="Goldberg J."/>
            <person name="Griggs A."/>
            <person name="Gujja S."/>
            <person name="Hansen M."/>
            <person name="Howarth C."/>
            <person name="Imamovic A."/>
            <person name="Ireland A."/>
            <person name="Larimer J."/>
            <person name="McCowan C."/>
            <person name="Murphy C."/>
            <person name="Pearson M."/>
            <person name="Poon T.W."/>
            <person name="Priest M."/>
            <person name="Roberts A."/>
            <person name="Saif S."/>
            <person name="Shea T."/>
            <person name="Sisk P."/>
            <person name="Sykes S."/>
            <person name="Wortman J."/>
            <person name="Nusbaum C."/>
            <person name="Birren B."/>
        </authorList>
    </citation>
    <scope>NUCLEOTIDE SEQUENCE [LARGE SCALE GENOMIC DNA]</scope>
    <source>
        <strain evidence="4">MINIMUS1</strain>
    </source>
</reference>